<accession>A0A3M6V874</accession>
<feature type="coiled-coil region" evidence="2">
    <location>
        <begin position="71"/>
        <end position="98"/>
    </location>
</feature>
<dbReference type="Proteomes" id="UP000282087">
    <property type="component" value="Unassembled WGS sequence"/>
</dbReference>
<dbReference type="VEuPathDB" id="FungiDB:DD237_004927"/>
<dbReference type="InterPro" id="IPR026766">
    <property type="entry name" value="Fam133"/>
</dbReference>
<reference evidence="4 5" key="1">
    <citation type="submission" date="2018-06" db="EMBL/GenBank/DDBJ databases">
        <title>Comparative genomics of downy mildews reveals potential adaptations to biotrophy.</title>
        <authorList>
            <person name="Fletcher K."/>
            <person name="Klosterman S.J."/>
            <person name="Derevnina L."/>
            <person name="Martin F."/>
            <person name="Koike S."/>
            <person name="Reyes Chin-Wo S."/>
            <person name="Mou B."/>
            <person name="Michelmore R."/>
        </authorList>
    </citation>
    <scope>NUCLEOTIDE SEQUENCE [LARGE SCALE GENOMIC DNA]</scope>
    <source>
        <strain evidence="4 5">R14</strain>
    </source>
</reference>
<dbReference type="EMBL" id="QLLG01000806">
    <property type="protein sequence ID" value="RMX62153.1"/>
    <property type="molecule type" value="Genomic_DNA"/>
</dbReference>
<dbReference type="PANTHER" id="PTHR31911">
    <property type="entry name" value="PROTEIN FAM133"/>
    <property type="match status" value="1"/>
</dbReference>
<comment type="caution">
    <text evidence="4">The sequence shown here is derived from an EMBL/GenBank/DDBJ whole genome shotgun (WGS) entry which is preliminary data.</text>
</comment>
<proteinExistence type="inferred from homology"/>
<gene>
    <name evidence="4" type="ORF">DD238_007685</name>
</gene>
<feature type="region of interest" description="Disordered" evidence="3">
    <location>
        <begin position="111"/>
        <end position="178"/>
    </location>
</feature>
<dbReference type="PANTHER" id="PTHR31911:SF1">
    <property type="entry name" value="FAMILY WITH SEQUENCE SIMILARITY 133 MEMBER B-RELATED"/>
    <property type="match status" value="1"/>
</dbReference>
<comment type="similarity">
    <text evidence="1">Belongs to the FAM133 family.</text>
</comment>
<feature type="compositionally biased region" description="Basic and acidic residues" evidence="3">
    <location>
        <begin position="156"/>
        <end position="170"/>
    </location>
</feature>
<sequence length="540" mass="61900">MEPDDTVALYERILLLLKPRNLHCSSNLILQDDILALRSSIDSVVASFVKVEEVRDAVNQLKHGKVSTCFSKSLLDEMNRTEQLQQKLQETLEKIATRMEVADVTFTIEKEEEKREKRKRKQVKNGNKNEEKMNEVASCVSQDEDNHKRKKQQRKPVSENEEKKMKEESAKKKKQNDDLSIANKALTEILKVRTVNKRMQVESKNTWVLALFDIKRVLKHQSSHNAQTIDKSALEVVARALNAAIVVFRNLEWTAEHIKEVLSVIAILTDACSKNETLQSFFHQARVQLESLEMSIHAPLTQSSVNTKPASAGSSLDHQLQTYHNLVNDMHAQPPRAKAKRILQALIAIQQVMAGDDLGTHQIDVRHSITDVRRWICETPNQNDLFTEYTRFANGITAYSKMFPDKPKQMEWQRLGASVLTLLDEKTNISQPASTLHLHSRFSTTTSTIQGRLVSVMDQVEQWQDGIFSMNQVDKALKMLNEVVSYKSKDWNPYSDQTVRDCLEKLTTCIKMINREEGKTHRDKCLKTLSRWIAACNNLR</sequence>
<organism evidence="4 5">
    <name type="scientific">Peronospora effusa</name>
    <dbReference type="NCBI Taxonomy" id="542832"/>
    <lineage>
        <taxon>Eukaryota</taxon>
        <taxon>Sar</taxon>
        <taxon>Stramenopiles</taxon>
        <taxon>Oomycota</taxon>
        <taxon>Peronosporomycetes</taxon>
        <taxon>Peronosporales</taxon>
        <taxon>Peronosporaceae</taxon>
        <taxon>Peronospora</taxon>
    </lineage>
</organism>
<dbReference type="AlphaFoldDB" id="A0A3M6V874"/>
<evidence type="ECO:0000256" key="3">
    <source>
        <dbReference type="SAM" id="MobiDB-lite"/>
    </source>
</evidence>
<evidence type="ECO:0000256" key="2">
    <source>
        <dbReference type="SAM" id="Coils"/>
    </source>
</evidence>
<evidence type="ECO:0000313" key="5">
    <source>
        <dbReference type="Proteomes" id="UP000282087"/>
    </source>
</evidence>
<keyword evidence="2" id="KW-0175">Coiled coil</keyword>
<name>A0A3M6V874_9STRA</name>
<evidence type="ECO:0000313" key="4">
    <source>
        <dbReference type="EMBL" id="RMX62153.1"/>
    </source>
</evidence>
<keyword evidence="5" id="KW-1185">Reference proteome</keyword>
<evidence type="ECO:0000256" key="1">
    <source>
        <dbReference type="ARBA" id="ARBA00009569"/>
    </source>
</evidence>
<protein>
    <submittedName>
        <fullName evidence="4">Uncharacterized protein</fullName>
    </submittedName>
</protein>